<protein>
    <recommendedName>
        <fullName evidence="6">UDP-glycosyltransferases domain-containing protein</fullName>
    </recommendedName>
</protein>
<dbReference type="Proteomes" id="UP000823388">
    <property type="component" value="Chromosome 4K"/>
</dbReference>
<dbReference type="Gene3D" id="3.40.50.2000">
    <property type="entry name" value="Glycogen Phosphorylase B"/>
    <property type="match status" value="2"/>
</dbReference>
<dbReference type="InterPro" id="IPR002213">
    <property type="entry name" value="UDP_glucos_trans"/>
</dbReference>
<dbReference type="CDD" id="cd03784">
    <property type="entry name" value="GT1_Gtf-like"/>
    <property type="match status" value="1"/>
</dbReference>
<comment type="similarity">
    <text evidence="1 3">Belongs to the UDP-glycosyltransferase family.</text>
</comment>
<keyword evidence="3" id="KW-0328">Glycosyltransferase</keyword>
<dbReference type="GO" id="GO:0080043">
    <property type="term" value="F:quercetin 3-O-glucosyltransferase activity"/>
    <property type="evidence" value="ECO:0007669"/>
    <property type="project" value="TreeGrafter"/>
</dbReference>
<proteinExistence type="inferred from homology"/>
<evidence type="ECO:0000313" key="4">
    <source>
        <dbReference type="EMBL" id="KAG2612602.1"/>
    </source>
</evidence>
<organism evidence="4 5">
    <name type="scientific">Panicum virgatum</name>
    <name type="common">Blackwell switchgrass</name>
    <dbReference type="NCBI Taxonomy" id="38727"/>
    <lineage>
        <taxon>Eukaryota</taxon>
        <taxon>Viridiplantae</taxon>
        <taxon>Streptophyta</taxon>
        <taxon>Embryophyta</taxon>
        <taxon>Tracheophyta</taxon>
        <taxon>Spermatophyta</taxon>
        <taxon>Magnoliopsida</taxon>
        <taxon>Liliopsida</taxon>
        <taxon>Poales</taxon>
        <taxon>Poaceae</taxon>
        <taxon>PACMAD clade</taxon>
        <taxon>Panicoideae</taxon>
        <taxon>Panicodae</taxon>
        <taxon>Paniceae</taxon>
        <taxon>Panicinae</taxon>
        <taxon>Panicum</taxon>
        <taxon>Panicum sect. Hiantes</taxon>
    </lineage>
</organism>
<keyword evidence="2 3" id="KW-0808">Transferase</keyword>
<dbReference type="SUPFAM" id="SSF53756">
    <property type="entry name" value="UDP-Glycosyltransferase/glycogen phosphorylase"/>
    <property type="match status" value="1"/>
</dbReference>
<dbReference type="PROSITE" id="PS00375">
    <property type="entry name" value="UDPGT"/>
    <property type="match status" value="1"/>
</dbReference>
<dbReference type="PANTHER" id="PTHR11926:SF1534">
    <property type="entry name" value="GLYCOSYLTRANSFERASE"/>
    <property type="match status" value="1"/>
</dbReference>
<accession>A0A8T0TKZ1</accession>
<dbReference type="InterPro" id="IPR035595">
    <property type="entry name" value="UDP_glycos_trans_CS"/>
</dbReference>
<evidence type="ECO:0000256" key="2">
    <source>
        <dbReference type="ARBA" id="ARBA00022679"/>
    </source>
</evidence>
<reference evidence="4" key="1">
    <citation type="submission" date="2020-05" db="EMBL/GenBank/DDBJ databases">
        <title>WGS assembly of Panicum virgatum.</title>
        <authorList>
            <person name="Lovell J.T."/>
            <person name="Jenkins J."/>
            <person name="Shu S."/>
            <person name="Juenger T.E."/>
            <person name="Schmutz J."/>
        </authorList>
    </citation>
    <scope>NUCLEOTIDE SEQUENCE</scope>
    <source>
        <strain evidence="4">AP13</strain>
    </source>
</reference>
<evidence type="ECO:0000256" key="1">
    <source>
        <dbReference type="ARBA" id="ARBA00009995"/>
    </source>
</evidence>
<evidence type="ECO:0008006" key="6">
    <source>
        <dbReference type="Google" id="ProtNLM"/>
    </source>
</evidence>
<dbReference type="Pfam" id="PF00201">
    <property type="entry name" value="UDPGT"/>
    <property type="match status" value="1"/>
</dbReference>
<comment type="caution">
    <text evidence="4">The sequence shown here is derived from an EMBL/GenBank/DDBJ whole genome shotgun (WGS) entry which is preliminary data.</text>
</comment>
<dbReference type="GO" id="GO:0080044">
    <property type="term" value="F:quercetin 7-O-glucosyltransferase activity"/>
    <property type="evidence" value="ECO:0007669"/>
    <property type="project" value="TreeGrafter"/>
</dbReference>
<evidence type="ECO:0000313" key="5">
    <source>
        <dbReference type="Proteomes" id="UP000823388"/>
    </source>
</evidence>
<dbReference type="AlphaFoldDB" id="A0A8T0TKZ1"/>
<gene>
    <name evidence="4" type="ORF">PVAP13_4KG303100</name>
</gene>
<dbReference type="EMBL" id="CM029043">
    <property type="protein sequence ID" value="KAG2612602.1"/>
    <property type="molecule type" value="Genomic_DNA"/>
</dbReference>
<dbReference type="PANTHER" id="PTHR11926">
    <property type="entry name" value="GLUCOSYL/GLUCURONOSYL TRANSFERASES"/>
    <property type="match status" value="1"/>
</dbReference>
<keyword evidence="5" id="KW-1185">Reference proteome</keyword>
<evidence type="ECO:0000256" key="3">
    <source>
        <dbReference type="RuleBase" id="RU003718"/>
    </source>
</evidence>
<sequence>MVHALSSNVSAASRVTTLLLPWAAGVARERGVPSALYWIQPAAVLAIYHHYFHGCAGVVAEHRHDPSFLVELPGLAPQAIGDLPSFLTDSTDPSDIFHSVFNTIRDLIETLDKESPRATVLVNTCRELEPGSLAAVGAHDVLPVGPVLPSGDESGSIFKQDGAEYMEWLEAQPACSVVYVSFGSLASMAREQLDELLLGLKGSGRPYLCVIREDVVAALVEAEEVRGRLRNGVAVGWCDQVRVLSHAAVGCLVTHCGWNSVLESVASGVPMVCVPRMSDQHMNAQLAVTTPGWRQVELDNLMSVLDTTTSSSSNFSGKPANANVYSYYMFCSSWEGKQA</sequence>
<name>A0A8T0TKZ1_PANVG</name>